<name>A0A3D9XQN0_PARVE</name>
<dbReference type="AlphaFoldDB" id="A0A3D9XQN0"/>
<organism evidence="2 3">
    <name type="scientific">Paracoccus versutus</name>
    <name type="common">Thiobacillus versutus</name>
    <dbReference type="NCBI Taxonomy" id="34007"/>
    <lineage>
        <taxon>Bacteria</taxon>
        <taxon>Pseudomonadati</taxon>
        <taxon>Pseudomonadota</taxon>
        <taxon>Alphaproteobacteria</taxon>
        <taxon>Rhodobacterales</taxon>
        <taxon>Paracoccaceae</taxon>
        <taxon>Paracoccus</taxon>
    </lineage>
</organism>
<keyword evidence="1" id="KW-1133">Transmembrane helix</keyword>
<keyword evidence="1" id="KW-0812">Transmembrane</keyword>
<feature type="transmembrane region" description="Helical" evidence="1">
    <location>
        <begin position="95"/>
        <end position="123"/>
    </location>
</feature>
<protein>
    <submittedName>
        <fullName evidence="2">Uncharacterized protein</fullName>
    </submittedName>
</protein>
<sequence length="162" mass="16643">MLAAFVLACAAYVGLSFLLFEMPRSVADALDCGFLPEEFVASGTLTFDRNRAFAVSFLRKQEYLTAATVGVAVAFAVFALRTGRKGGGAIAAGGGLMALGAVCVSCLAPVLSVVGLGVIGSALAGVPKWLLLVNTLALTGWGMLFLSRRAGSCALPARRVNP</sequence>
<keyword evidence="1" id="KW-0472">Membrane</keyword>
<dbReference type="EMBL" id="QTUJ01000001">
    <property type="protein sequence ID" value="REF72001.1"/>
    <property type="molecule type" value="Genomic_DNA"/>
</dbReference>
<proteinExistence type="predicted"/>
<evidence type="ECO:0000313" key="2">
    <source>
        <dbReference type="EMBL" id="REF72001.1"/>
    </source>
</evidence>
<comment type="caution">
    <text evidence="2">The sequence shown here is derived from an EMBL/GenBank/DDBJ whole genome shotgun (WGS) entry which is preliminary data.</text>
</comment>
<reference evidence="2 3" key="1">
    <citation type="submission" date="2018-08" db="EMBL/GenBank/DDBJ databases">
        <title>Genomic Encyclopedia of Archaeal and Bacterial Type Strains, Phase II (KMG-II): from individual species to whole genera.</title>
        <authorList>
            <person name="Goeker M."/>
        </authorList>
    </citation>
    <scope>NUCLEOTIDE SEQUENCE [LARGE SCALE GENOMIC DNA]</scope>
    <source>
        <strain evidence="2 3">DSM 17099</strain>
    </source>
</reference>
<gene>
    <name evidence="2" type="ORF">BDD41_0465</name>
</gene>
<dbReference type="Proteomes" id="UP000256941">
    <property type="component" value="Unassembled WGS sequence"/>
</dbReference>
<evidence type="ECO:0000256" key="1">
    <source>
        <dbReference type="SAM" id="Phobius"/>
    </source>
</evidence>
<accession>A0A3D9XQN0</accession>
<evidence type="ECO:0000313" key="3">
    <source>
        <dbReference type="Proteomes" id="UP000256941"/>
    </source>
</evidence>
<feature type="transmembrane region" description="Helical" evidence="1">
    <location>
        <begin position="63"/>
        <end position="83"/>
    </location>
</feature>
<feature type="transmembrane region" description="Helical" evidence="1">
    <location>
        <begin position="129"/>
        <end position="146"/>
    </location>
</feature>